<dbReference type="Proteomes" id="UP000014975">
    <property type="component" value="Unassembled WGS sequence"/>
</dbReference>
<dbReference type="Pfam" id="PF00535">
    <property type="entry name" value="Glycos_transf_2"/>
    <property type="match status" value="1"/>
</dbReference>
<dbReference type="GO" id="GO:0016758">
    <property type="term" value="F:hexosyltransferase activity"/>
    <property type="evidence" value="ECO:0007669"/>
    <property type="project" value="UniProtKB-ARBA"/>
</dbReference>
<dbReference type="PATRIC" id="fig|1121439.3.peg.2015"/>
<dbReference type="eggNOG" id="COG0463">
    <property type="taxonomic scope" value="Bacteria"/>
</dbReference>
<dbReference type="PANTHER" id="PTHR22916">
    <property type="entry name" value="GLYCOSYLTRANSFERASE"/>
    <property type="match status" value="1"/>
</dbReference>
<dbReference type="InterPro" id="IPR029044">
    <property type="entry name" value="Nucleotide-diphossugar_trans"/>
</dbReference>
<organism evidence="2 3">
    <name type="scientific">Alkalidesulfovibrio alkalitolerans DSM 16529</name>
    <dbReference type="NCBI Taxonomy" id="1121439"/>
    <lineage>
        <taxon>Bacteria</taxon>
        <taxon>Pseudomonadati</taxon>
        <taxon>Thermodesulfobacteriota</taxon>
        <taxon>Desulfovibrionia</taxon>
        <taxon>Desulfovibrionales</taxon>
        <taxon>Desulfovibrionaceae</taxon>
        <taxon>Alkalidesulfovibrio</taxon>
    </lineage>
</organism>
<evidence type="ECO:0000313" key="3">
    <source>
        <dbReference type="Proteomes" id="UP000014975"/>
    </source>
</evidence>
<keyword evidence="2" id="KW-0808">Transferase</keyword>
<reference evidence="2 3" key="1">
    <citation type="journal article" date="2013" name="Genome Announc.">
        <title>Draft genome sequences for three mercury-methylating, sulfate-reducing bacteria.</title>
        <authorList>
            <person name="Brown S.D."/>
            <person name="Hurt R.A.Jr."/>
            <person name="Gilmour C.C."/>
            <person name="Elias D.A."/>
        </authorList>
    </citation>
    <scope>NUCLEOTIDE SEQUENCE [LARGE SCALE GENOMIC DNA]</scope>
    <source>
        <strain evidence="2 3">DSM 16529</strain>
    </source>
</reference>
<name>S7T5L3_9BACT</name>
<dbReference type="SUPFAM" id="SSF53448">
    <property type="entry name" value="Nucleotide-diphospho-sugar transferases"/>
    <property type="match status" value="1"/>
</dbReference>
<accession>S7T5L3</accession>
<dbReference type="STRING" id="1121439.dsat_0659"/>
<dbReference type="InterPro" id="IPR001173">
    <property type="entry name" value="Glyco_trans_2-like"/>
</dbReference>
<sequence>MSRTPRLTVTIAAYNAAKWLPVALESCLWQSLPEIEAVVVDDGSTDDTARIAAHYAARDERVRLVRQENAGAAKARAAGLAHARGEYLIWLDADDFLDRHAAREMIATADRDGVDMVCGNAVVFSELTFNARRYFHHPPDSGLTFDEPRYWKSKVCWRWMFRTAFLREREMVHIPLARGEDVCFMFSALCQVRRFSQSPHLFYYFRQDHKGMGSRVDIEVEHDIGHFVHARRILLQAGRIKPLIKYLTENYFRNIKKMMPRIAAAGEHWVQRTADISLEIFEGLDPRWFTAEYLAPELSAEPEFVPLAEALIARDRERVLAELRAWSERRAHAPEVDKKSTLHLLRRRVKAFLNPLSHMARRRLRELEARAFKRLRTMADAPEAATRPTTTGGTG</sequence>
<dbReference type="CDD" id="cd00761">
    <property type="entry name" value="Glyco_tranf_GTA_type"/>
    <property type="match status" value="1"/>
</dbReference>
<proteinExistence type="predicted"/>
<dbReference type="Gene3D" id="3.90.550.10">
    <property type="entry name" value="Spore Coat Polysaccharide Biosynthesis Protein SpsA, Chain A"/>
    <property type="match status" value="1"/>
</dbReference>
<feature type="domain" description="Glycosyltransferase 2-like" evidence="1">
    <location>
        <begin position="8"/>
        <end position="160"/>
    </location>
</feature>
<evidence type="ECO:0000313" key="2">
    <source>
        <dbReference type="EMBL" id="EPR32307.1"/>
    </source>
</evidence>
<keyword evidence="3" id="KW-1185">Reference proteome</keyword>
<dbReference type="RefSeq" id="WP_020887356.1">
    <property type="nucleotide sequence ID" value="NZ_ATHI01000027.1"/>
</dbReference>
<protein>
    <submittedName>
        <fullName evidence="2">Glycosyl transferase family 2</fullName>
    </submittedName>
</protein>
<dbReference type="EMBL" id="ATHI01000027">
    <property type="protein sequence ID" value="EPR32307.1"/>
    <property type="molecule type" value="Genomic_DNA"/>
</dbReference>
<gene>
    <name evidence="2" type="ORF">dsat_0659</name>
</gene>
<dbReference type="AlphaFoldDB" id="S7T5L3"/>
<evidence type="ECO:0000259" key="1">
    <source>
        <dbReference type="Pfam" id="PF00535"/>
    </source>
</evidence>
<dbReference type="OrthoDB" id="5379872at2"/>
<comment type="caution">
    <text evidence="2">The sequence shown here is derived from an EMBL/GenBank/DDBJ whole genome shotgun (WGS) entry which is preliminary data.</text>
</comment>